<reference evidence="1 3" key="1">
    <citation type="journal article" date="2008" name="Science">
        <title>The Physcomitrella genome reveals evolutionary insights into the conquest of land by plants.</title>
        <authorList>
            <person name="Rensing S."/>
            <person name="Lang D."/>
            <person name="Zimmer A."/>
            <person name="Terry A."/>
            <person name="Salamov A."/>
            <person name="Shapiro H."/>
            <person name="Nishiyama T."/>
            <person name="Perroud P.-F."/>
            <person name="Lindquist E."/>
            <person name="Kamisugi Y."/>
            <person name="Tanahashi T."/>
            <person name="Sakakibara K."/>
            <person name="Fujita T."/>
            <person name="Oishi K."/>
            <person name="Shin-I T."/>
            <person name="Kuroki Y."/>
            <person name="Toyoda A."/>
            <person name="Suzuki Y."/>
            <person name="Hashimoto A."/>
            <person name="Yamaguchi K."/>
            <person name="Sugano A."/>
            <person name="Kohara Y."/>
            <person name="Fujiyama A."/>
            <person name="Anterola A."/>
            <person name="Aoki S."/>
            <person name="Ashton N."/>
            <person name="Barbazuk W.B."/>
            <person name="Barker E."/>
            <person name="Bennetzen J."/>
            <person name="Bezanilla M."/>
            <person name="Blankenship R."/>
            <person name="Cho S.H."/>
            <person name="Dutcher S."/>
            <person name="Estelle M."/>
            <person name="Fawcett J.A."/>
            <person name="Gundlach H."/>
            <person name="Hanada K."/>
            <person name="Heyl A."/>
            <person name="Hicks K.A."/>
            <person name="Hugh J."/>
            <person name="Lohr M."/>
            <person name="Mayer K."/>
            <person name="Melkozernov A."/>
            <person name="Murata T."/>
            <person name="Nelson D."/>
            <person name="Pils B."/>
            <person name="Prigge M."/>
            <person name="Reiss B."/>
            <person name="Renner T."/>
            <person name="Rombauts S."/>
            <person name="Rushton P."/>
            <person name="Sanderfoot A."/>
            <person name="Schween G."/>
            <person name="Shiu S.-H."/>
            <person name="Stueber K."/>
            <person name="Theodoulou F.L."/>
            <person name="Tu H."/>
            <person name="Van de Peer Y."/>
            <person name="Verrier P.J."/>
            <person name="Waters E."/>
            <person name="Wood A."/>
            <person name="Yang L."/>
            <person name="Cove D."/>
            <person name="Cuming A."/>
            <person name="Hasebe M."/>
            <person name="Lucas S."/>
            <person name="Mishler D.B."/>
            <person name="Reski R."/>
            <person name="Grigoriev I."/>
            <person name="Quatrano R.S."/>
            <person name="Boore J.L."/>
        </authorList>
    </citation>
    <scope>NUCLEOTIDE SEQUENCE [LARGE SCALE GENOMIC DNA]</scope>
    <source>
        <strain evidence="2 3">cv. Gransden 2004</strain>
    </source>
</reference>
<dbReference type="RefSeq" id="XP_024357765.1">
    <property type="nucleotide sequence ID" value="XM_024501997.2"/>
</dbReference>
<evidence type="ECO:0000313" key="2">
    <source>
        <dbReference type="EnsemblPlants" id="Pp3c20_11030V3.1"/>
    </source>
</evidence>
<name>A0A2K1IUX2_PHYPA</name>
<dbReference type="Proteomes" id="UP000006727">
    <property type="component" value="Chromosome 20"/>
</dbReference>
<dbReference type="AlphaFoldDB" id="A0A2K1IUX2"/>
<protein>
    <submittedName>
        <fullName evidence="1 2">Uncharacterized protein</fullName>
    </submittedName>
</protein>
<dbReference type="Gramene" id="Pp3c20_11030V3.1">
    <property type="protein sequence ID" value="Pp3c20_11030V3.1"/>
    <property type="gene ID" value="Pp3c20_11030"/>
</dbReference>
<keyword evidence="3" id="KW-1185">Reference proteome</keyword>
<dbReference type="EMBL" id="ABEU02000020">
    <property type="protein sequence ID" value="PNR33074.1"/>
    <property type="molecule type" value="Genomic_DNA"/>
</dbReference>
<dbReference type="EnsemblPlants" id="Pp3c20_11030V3.1">
    <property type="protein sequence ID" value="Pp3c20_11030V3.1"/>
    <property type="gene ID" value="Pp3c20_11030"/>
</dbReference>
<organism evidence="1">
    <name type="scientific">Physcomitrium patens</name>
    <name type="common">Spreading-leaved earth moss</name>
    <name type="synonym">Physcomitrella patens</name>
    <dbReference type="NCBI Taxonomy" id="3218"/>
    <lineage>
        <taxon>Eukaryota</taxon>
        <taxon>Viridiplantae</taxon>
        <taxon>Streptophyta</taxon>
        <taxon>Embryophyta</taxon>
        <taxon>Bryophyta</taxon>
        <taxon>Bryophytina</taxon>
        <taxon>Bryopsida</taxon>
        <taxon>Funariidae</taxon>
        <taxon>Funariales</taxon>
        <taxon>Funariaceae</taxon>
        <taxon>Physcomitrium</taxon>
    </lineage>
</organism>
<dbReference type="PaxDb" id="3218-PP1S406_13V6.1"/>
<sequence>MHSAMAMAAQGVASKLVPDVSMHSHALMTKRISCSAAQLPNSHPKILQIRTTRDFRVSDRDSHCNIDWSWRREFKSISLNQAAKPTRRGKCCAVAAGGEVMEGDVVEYPLPEYVRSSGLYGARSHGLGAVSEIVADDSSSATLCHIEPLVMVEPPEPSWVVDERQEMVVVHLSEVRRLEAWLSMRMIDDRISNPHGEHAEYLWLVEEPISDGTGSPMYDEATTNHGH</sequence>
<gene>
    <name evidence="2" type="primary">LOC112273342</name>
    <name evidence="1" type="ORF">PHYPA_025017</name>
</gene>
<proteinExistence type="predicted"/>
<reference evidence="2" key="3">
    <citation type="submission" date="2020-12" db="UniProtKB">
        <authorList>
            <consortium name="EnsemblPlants"/>
        </authorList>
    </citation>
    <scope>IDENTIFICATION</scope>
</reference>
<evidence type="ECO:0000313" key="1">
    <source>
        <dbReference type="EMBL" id="PNR33074.1"/>
    </source>
</evidence>
<reference evidence="1 3" key="2">
    <citation type="journal article" date="2018" name="Plant J.">
        <title>The Physcomitrella patens chromosome-scale assembly reveals moss genome structure and evolution.</title>
        <authorList>
            <person name="Lang D."/>
            <person name="Ullrich K.K."/>
            <person name="Murat F."/>
            <person name="Fuchs J."/>
            <person name="Jenkins J."/>
            <person name="Haas F.B."/>
            <person name="Piednoel M."/>
            <person name="Gundlach H."/>
            <person name="Van Bel M."/>
            <person name="Meyberg R."/>
            <person name="Vives C."/>
            <person name="Morata J."/>
            <person name="Symeonidi A."/>
            <person name="Hiss M."/>
            <person name="Muchero W."/>
            <person name="Kamisugi Y."/>
            <person name="Saleh O."/>
            <person name="Blanc G."/>
            <person name="Decker E.L."/>
            <person name="van Gessel N."/>
            <person name="Grimwood J."/>
            <person name="Hayes R.D."/>
            <person name="Graham S.W."/>
            <person name="Gunter L.E."/>
            <person name="McDaniel S.F."/>
            <person name="Hoernstein S.N.W."/>
            <person name="Larsson A."/>
            <person name="Li F.W."/>
            <person name="Perroud P.F."/>
            <person name="Phillips J."/>
            <person name="Ranjan P."/>
            <person name="Rokshar D.S."/>
            <person name="Rothfels C.J."/>
            <person name="Schneider L."/>
            <person name="Shu S."/>
            <person name="Stevenson D.W."/>
            <person name="Thummler F."/>
            <person name="Tillich M."/>
            <person name="Villarreal Aguilar J.C."/>
            <person name="Widiez T."/>
            <person name="Wong G.K."/>
            <person name="Wymore A."/>
            <person name="Zhang Y."/>
            <person name="Zimmer A.D."/>
            <person name="Quatrano R.S."/>
            <person name="Mayer K.F.X."/>
            <person name="Goodstein D."/>
            <person name="Casacuberta J.M."/>
            <person name="Vandepoele K."/>
            <person name="Reski R."/>
            <person name="Cuming A.C."/>
            <person name="Tuskan G.A."/>
            <person name="Maumus F."/>
            <person name="Salse J."/>
            <person name="Schmutz J."/>
            <person name="Rensing S.A."/>
        </authorList>
    </citation>
    <scope>NUCLEOTIDE SEQUENCE [LARGE SCALE GENOMIC DNA]</scope>
    <source>
        <strain evidence="2 3">cv. Gransden 2004</strain>
    </source>
</reference>
<evidence type="ECO:0000313" key="3">
    <source>
        <dbReference type="Proteomes" id="UP000006727"/>
    </source>
</evidence>
<dbReference type="OrthoDB" id="565618at2759"/>
<dbReference type="GeneID" id="112273342"/>
<accession>A0A2K1IUX2</accession>